<dbReference type="RefSeq" id="WP_307396852.1">
    <property type="nucleotide sequence ID" value="NZ_BAAADK010000006.1"/>
</dbReference>
<dbReference type="Pfam" id="PF07833">
    <property type="entry name" value="Cu_amine_oxidN1"/>
    <property type="match status" value="1"/>
</dbReference>
<evidence type="ECO:0000313" key="4">
    <source>
        <dbReference type="Proteomes" id="UP001235840"/>
    </source>
</evidence>
<comment type="caution">
    <text evidence="3">The sequence shown here is derived from an EMBL/GenBank/DDBJ whole genome shotgun (WGS) entry which is preliminary data.</text>
</comment>
<dbReference type="Gene3D" id="3.30.457.10">
    <property type="entry name" value="Copper amine oxidase-like, N-terminal domain"/>
    <property type="match status" value="1"/>
</dbReference>
<gene>
    <name evidence="3" type="ORF">J2S11_003642</name>
</gene>
<feature type="signal peptide" evidence="1">
    <location>
        <begin position="1"/>
        <end position="26"/>
    </location>
</feature>
<dbReference type="EMBL" id="JAUSTY010000019">
    <property type="protein sequence ID" value="MDQ0167715.1"/>
    <property type="molecule type" value="Genomic_DNA"/>
</dbReference>
<keyword evidence="4" id="KW-1185">Reference proteome</keyword>
<reference evidence="3 4" key="1">
    <citation type="submission" date="2023-07" db="EMBL/GenBank/DDBJ databases">
        <title>Genomic Encyclopedia of Type Strains, Phase IV (KMG-IV): sequencing the most valuable type-strain genomes for metagenomic binning, comparative biology and taxonomic classification.</title>
        <authorList>
            <person name="Goeker M."/>
        </authorList>
    </citation>
    <scope>NUCLEOTIDE SEQUENCE [LARGE SCALE GENOMIC DNA]</scope>
    <source>
        <strain evidence="3 4">DSM 12751</strain>
    </source>
</reference>
<evidence type="ECO:0000259" key="2">
    <source>
        <dbReference type="Pfam" id="PF07833"/>
    </source>
</evidence>
<proteinExistence type="predicted"/>
<feature type="chain" id="PRO_5046116841" description="Copper amine oxidase-like N-terminal domain-containing protein" evidence="1">
    <location>
        <begin position="27"/>
        <end position="281"/>
    </location>
</feature>
<dbReference type="InterPro" id="IPR012854">
    <property type="entry name" value="Cu_amine_oxidase-like_N"/>
</dbReference>
<name>A0ABT9W4D5_9BACI</name>
<keyword evidence="1" id="KW-0732">Signal</keyword>
<dbReference type="SUPFAM" id="SSF55383">
    <property type="entry name" value="Copper amine oxidase, domain N"/>
    <property type="match status" value="1"/>
</dbReference>
<sequence>MIKKLSLSLLASVLLIALNFSASSFAMERNSVVIDNGQLKNNRVLIPLRAVSQNLGAAVEWNQENKTIKITKAETEFVLAVNFNRARIIHPEEPWLFDVVDFDAPAELINHTTYVPLRFVSETLGARVSWDQQTKQATVALDGKQIVVNVEEPIKPTARVTDARLKQLSDKLNEANDVSSINQVRQYFKPHFTDRFINQIIQGGSDTAGYPYKVETSPNYVSSTTATFWQSFVPGNVLTGEYHYVSDRQVNLVYTGGVWKVDRVNYQLRQIRNMGLDYPWE</sequence>
<evidence type="ECO:0000313" key="3">
    <source>
        <dbReference type="EMBL" id="MDQ0167715.1"/>
    </source>
</evidence>
<feature type="domain" description="Copper amine oxidase-like N-terminal" evidence="2">
    <location>
        <begin position="38"/>
        <end position="138"/>
    </location>
</feature>
<dbReference type="Proteomes" id="UP001235840">
    <property type="component" value="Unassembled WGS sequence"/>
</dbReference>
<protein>
    <recommendedName>
        <fullName evidence="2">Copper amine oxidase-like N-terminal domain-containing protein</fullName>
    </recommendedName>
</protein>
<organism evidence="3 4">
    <name type="scientific">Caldalkalibacillus horti</name>
    <dbReference type="NCBI Taxonomy" id="77523"/>
    <lineage>
        <taxon>Bacteria</taxon>
        <taxon>Bacillati</taxon>
        <taxon>Bacillota</taxon>
        <taxon>Bacilli</taxon>
        <taxon>Bacillales</taxon>
        <taxon>Bacillaceae</taxon>
        <taxon>Caldalkalibacillus</taxon>
    </lineage>
</organism>
<dbReference type="InterPro" id="IPR036582">
    <property type="entry name" value="Mao_N_sf"/>
</dbReference>
<evidence type="ECO:0000256" key="1">
    <source>
        <dbReference type="SAM" id="SignalP"/>
    </source>
</evidence>
<accession>A0ABT9W4D5</accession>